<comment type="caution">
    <text evidence="1">The sequence shown here is derived from an EMBL/GenBank/DDBJ whole genome shotgun (WGS) entry which is preliminary data.</text>
</comment>
<proteinExistence type="predicted"/>
<evidence type="ECO:0000313" key="1">
    <source>
        <dbReference type="EMBL" id="CBI08926.1"/>
    </source>
</evidence>
<name>E6QNV5_9ZZZZ</name>
<dbReference type="EMBL" id="CABQ01000293">
    <property type="protein sequence ID" value="CBI08926.1"/>
    <property type="molecule type" value="Genomic_DNA"/>
</dbReference>
<protein>
    <submittedName>
        <fullName evidence="1">Uncharacterized protein</fullName>
    </submittedName>
</protein>
<dbReference type="AlphaFoldDB" id="E6QNV5"/>
<accession>E6QNV5</accession>
<reference evidence="1" key="1">
    <citation type="submission" date="2009-10" db="EMBL/GenBank/DDBJ databases">
        <title>Diversity of trophic interactions inside an arsenic-rich microbial ecosystem.</title>
        <authorList>
            <person name="Bertin P.N."/>
            <person name="Heinrich-Salmeron A."/>
            <person name="Pelletier E."/>
            <person name="Goulhen-Chollet F."/>
            <person name="Arsene-Ploetze F."/>
            <person name="Gallien S."/>
            <person name="Calteau A."/>
            <person name="Vallenet D."/>
            <person name="Casiot C."/>
            <person name="Chane-Woon-Ming B."/>
            <person name="Giloteaux L."/>
            <person name="Barakat M."/>
            <person name="Bonnefoy V."/>
            <person name="Bruneel O."/>
            <person name="Chandler M."/>
            <person name="Cleiss J."/>
            <person name="Duran R."/>
            <person name="Elbaz-Poulichet F."/>
            <person name="Fonknechten N."/>
            <person name="Lauga B."/>
            <person name="Mornico D."/>
            <person name="Ortet P."/>
            <person name="Schaeffer C."/>
            <person name="Siguier P."/>
            <person name="Alexander Thil Smith A."/>
            <person name="Van Dorsselaer A."/>
            <person name="Weissenbach J."/>
            <person name="Medigue C."/>
            <person name="Le Paslier D."/>
        </authorList>
    </citation>
    <scope>NUCLEOTIDE SEQUENCE</scope>
</reference>
<sequence>MSLRLGRISIPTGCTLQRGKERKMRGSIIVRTEHDCAGLSPEKRTTIVTQKVRSLSDEGLQELARRREKQHPGRHLRPMSITLPADVLERLQRFQGTRWSVSALIDRILESEDTRPASSRSSQ</sequence>
<gene>
    <name evidence="1" type="ORF">CARN6_2455</name>
</gene>
<organism evidence="1">
    <name type="scientific">mine drainage metagenome</name>
    <dbReference type="NCBI Taxonomy" id="410659"/>
    <lineage>
        <taxon>unclassified sequences</taxon>
        <taxon>metagenomes</taxon>
        <taxon>ecological metagenomes</taxon>
    </lineage>
</organism>